<evidence type="ECO:0000256" key="2">
    <source>
        <dbReference type="ARBA" id="ARBA00022516"/>
    </source>
</evidence>
<keyword evidence="4" id="KW-0276">Fatty acid metabolism</keyword>
<protein>
    <submittedName>
        <fullName evidence="10">Acyl-ACP thioesterase</fullName>
    </submittedName>
</protein>
<evidence type="ECO:0000313" key="10">
    <source>
        <dbReference type="EMBL" id="AEJ18974.1"/>
    </source>
</evidence>
<dbReference type="InterPro" id="IPR029069">
    <property type="entry name" value="HotDog_dom_sf"/>
</dbReference>
<dbReference type="GO" id="GO:0016297">
    <property type="term" value="F:fatty acyl-[ACP] hydrolase activity"/>
    <property type="evidence" value="ECO:0007669"/>
    <property type="project" value="InterPro"/>
</dbReference>
<evidence type="ECO:0000256" key="1">
    <source>
        <dbReference type="ARBA" id="ARBA00006500"/>
    </source>
</evidence>
<accession>F8F0B0</accession>
<reference evidence="11" key="1">
    <citation type="journal article" date="2013" name="Stand. Genomic Sci.">
        <title>Genome sequence of the thermophilic fresh-water bacterium Spirochaeta caldaria type strain (H1(T)), reclassification of Spirochaeta caldaria, Spirochaeta stenostrepta, and Spirochaeta zuelzerae in the genus Treponema as Treponema caldaria comb. nov., Treponema stenostrepta comb. nov., and Treponema zuelzerae comb. nov., and emendation of the genus Treponema.</title>
        <authorList>
            <person name="Abt B."/>
            <person name="Goker M."/>
            <person name="Scheuner C."/>
            <person name="Han C."/>
            <person name="Lu M."/>
            <person name="Misra M."/>
            <person name="Lapidus A."/>
            <person name="Nolan M."/>
            <person name="Lucas S."/>
            <person name="Hammon N."/>
            <person name="Deshpande S."/>
            <person name="Cheng J.F."/>
            <person name="Tapia R."/>
            <person name="Goodwin L.A."/>
            <person name="Pitluck S."/>
            <person name="Liolios K."/>
            <person name="Pagani I."/>
            <person name="Ivanova N."/>
            <person name="Mavromatis K."/>
            <person name="Mikhailova N."/>
            <person name="Huntemann M."/>
            <person name="Pati A."/>
            <person name="Chen A."/>
            <person name="Palaniappan K."/>
            <person name="Land M."/>
            <person name="Hauser L."/>
            <person name="Jeffries C.D."/>
            <person name="Rohde M."/>
            <person name="Spring S."/>
            <person name="Gronow S."/>
            <person name="Detter J.C."/>
            <person name="Bristow J."/>
            <person name="Eisen J.A."/>
            <person name="Markowitz V."/>
            <person name="Hugenholtz P."/>
            <person name="Kyrpides N.C."/>
            <person name="Woyke T."/>
            <person name="Klenk H.P."/>
        </authorList>
    </citation>
    <scope>NUCLEOTIDE SEQUENCE</scope>
    <source>
        <strain evidence="11">ATCC 51460 / DSM 7334 / H1</strain>
    </source>
</reference>
<evidence type="ECO:0000256" key="7">
    <source>
        <dbReference type="ARBA" id="ARBA00023160"/>
    </source>
</evidence>
<evidence type="ECO:0000313" key="11">
    <source>
        <dbReference type="Proteomes" id="UP000000503"/>
    </source>
</evidence>
<dbReference type="Pfam" id="PF20791">
    <property type="entry name" value="Acyl-ACP_TE_C"/>
    <property type="match status" value="1"/>
</dbReference>
<dbReference type="InterPro" id="IPR045023">
    <property type="entry name" value="FATA/B"/>
</dbReference>
<evidence type="ECO:0000259" key="9">
    <source>
        <dbReference type="Pfam" id="PF20791"/>
    </source>
</evidence>
<organism evidence="10 11">
    <name type="scientific">Gracilinema caldarium (strain ATCC 51460 / DSM 7334 / H1)</name>
    <name type="common">Treponema caldarium</name>
    <dbReference type="NCBI Taxonomy" id="744872"/>
    <lineage>
        <taxon>Bacteria</taxon>
        <taxon>Pseudomonadati</taxon>
        <taxon>Spirochaetota</taxon>
        <taxon>Spirochaetia</taxon>
        <taxon>Spirochaetales</taxon>
        <taxon>Breznakiellaceae</taxon>
        <taxon>Gracilinema</taxon>
    </lineage>
</organism>
<dbReference type="Gene3D" id="3.10.129.10">
    <property type="entry name" value="Hotdog Thioesterase"/>
    <property type="match status" value="1"/>
</dbReference>
<evidence type="ECO:0000256" key="5">
    <source>
        <dbReference type="ARBA" id="ARBA00022946"/>
    </source>
</evidence>
<gene>
    <name evidence="10" type="ordered locus">Spica_0820</name>
</gene>
<dbReference type="PANTHER" id="PTHR31727:SF6">
    <property type="entry name" value="OLEOYL-ACYL CARRIER PROTEIN THIOESTERASE 1, CHLOROPLASTIC"/>
    <property type="match status" value="1"/>
</dbReference>
<keyword evidence="6" id="KW-0443">Lipid metabolism</keyword>
<keyword evidence="2" id="KW-0444">Lipid biosynthesis</keyword>
<sequence length="272" mass="31642">MKQVPRHVRSFEARYYELDNQGELIPTALISLFEETAVSHLGITGWNVYRLLDAGFCWILLQGSFSMIRYPRYGERFTIETWVPAQRHFYGLRQFEIKDAQGLNIGSAQSIWLFYDIGRQRPATPLTEILEIWQPDPALVLHRETYSIDLPENVSELPDFERFRIQPCEVRSFDIDTNNHVNHVRYIEWVLDSVPTEIRQKYRLRSLKGQYLHEIVLGQQVLPYAKKQEQNSLQIDEVTLLLAVYAGINSAHLAHQDSRLAASAISNWVLKA</sequence>
<feature type="domain" description="Acyl-ACP thioesterase-like C-terminal" evidence="9">
    <location>
        <begin position="163"/>
        <end position="236"/>
    </location>
</feature>
<dbReference type="GO" id="GO:0000036">
    <property type="term" value="F:acyl carrier activity"/>
    <property type="evidence" value="ECO:0007669"/>
    <property type="project" value="TreeGrafter"/>
</dbReference>
<proteinExistence type="inferred from homology"/>
<dbReference type="RefSeq" id="WP_013968285.1">
    <property type="nucleotide sequence ID" value="NC_015732.1"/>
</dbReference>
<dbReference type="OrthoDB" id="9801517at2"/>
<dbReference type="PANTHER" id="PTHR31727">
    <property type="entry name" value="OLEOYL-ACYL CARRIER PROTEIN THIOESTERASE 1, CHLOROPLASTIC"/>
    <property type="match status" value="1"/>
</dbReference>
<keyword evidence="7" id="KW-0275">Fatty acid biosynthesis</keyword>
<dbReference type="Proteomes" id="UP000000503">
    <property type="component" value="Chromosome"/>
</dbReference>
<dbReference type="InterPro" id="IPR002864">
    <property type="entry name" value="Acyl-ACP_thioesterase_NHD"/>
</dbReference>
<keyword evidence="11" id="KW-1185">Reference proteome</keyword>
<dbReference type="Pfam" id="PF01643">
    <property type="entry name" value="Acyl-ACP_TE"/>
    <property type="match status" value="1"/>
</dbReference>
<dbReference type="eggNOG" id="COG3884">
    <property type="taxonomic scope" value="Bacteria"/>
</dbReference>
<comment type="similarity">
    <text evidence="1">Belongs to the acyl-ACP thioesterase family.</text>
</comment>
<dbReference type="STRING" id="744872.Spica_0820"/>
<keyword evidence="5" id="KW-0809">Transit peptide</keyword>
<evidence type="ECO:0000256" key="6">
    <source>
        <dbReference type="ARBA" id="ARBA00023098"/>
    </source>
</evidence>
<dbReference type="HOGENOM" id="CLU_045466_2_0_12"/>
<evidence type="ECO:0000259" key="8">
    <source>
        <dbReference type="Pfam" id="PF01643"/>
    </source>
</evidence>
<keyword evidence="3" id="KW-0378">Hydrolase</keyword>
<name>F8F0B0_GRAC1</name>
<dbReference type="KEGG" id="scd:Spica_0820"/>
<feature type="domain" description="Acyl-ACP thioesterase N-terminal hotdog" evidence="8">
    <location>
        <begin position="8"/>
        <end position="131"/>
    </location>
</feature>
<dbReference type="AlphaFoldDB" id="F8F0B0"/>
<dbReference type="EMBL" id="CP002868">
    <property type="protein sequence ID" value="AEJ18974.1"/>
    <property type="molecule type" value="Genomic_DNA"/>
</dbReference>
<dbReference type="CDD" id="cd00586">
    <property type="entry name" value="4HBT"/>
    <property type="match status" value="1"/>
</dbReference>
<dbReference type="InterPro" id="IPR049427">
    <property type="entry name" value="Acyl-ACP_TE_C"/>
</dbReference>
<evidence type="ECO:0000256" key="4">
    <source>
        <dbReference type="ARBA" id="ARBA00022832"/>
    </source>
</evidence>
<evidence type="ECO:0000256" key="3">
    <source>
        <dbReference type="ARBA" id="ARBA00022801"/>
    </source>
</evidence>
<dbReference type="SUPFAM" id="SSF54637">
    <property type="entry name" value="Thioesterase/thiol ester dehydrase-isomerase"/>
    <property type="match status" value="2"/>
</dbReference>